<reference evidence="4 5" key="1">
    <citation type="journal article" date="2011" name="Science">
        <title>Comparative functional genomics of the fission yeasts.</title>
        <authorList>
            <person name="Rhind N."/>
            <person name="Chen Z."/>
            <person name="Yassour M."/>
            <person name="Thompson D.A."/>
            <person name="Haas B.J."/>
            <person name="Habib N."/>
            <person name="Wapinski I."/>
            <person name="Roy S."/>
            <person name="Lin M.F."/>
            <person name="Heiman D.I."/>
            <person name="Young S.K."/>
            <person name="Furuya K."/>
            <person name="Guo Y."/>
            <person name="Pidoux A."/>
            <person name="Chen H.M."/>
            <person name="Robbertse B."/>
            <person name="Goldberg J.M."/>
            <person name="Aoki K."/>
            <person name="Bayne E.H."/>
            <person name="Berlin A.M."/>
            <person name="Desjardins C.A."/>
            <person name="Dobbs E."/>
            <person name="Dukaj L."/>
            <person name="Fan L."/>
            <person name="FitzGerald M.G."/>
            <person name="French C."/>
            <person name="Gujja S."/>
            <person name="Hansen K."/>
            <person name="Keifenheim D."/>
            <person name="Levin J.Z."/>
            <person name="Mosher R.A."/>
            <person name="Mueller C.A."/>
            <person name="Pfiffner J."/>
            <person name="Priest M."/>
            <person name="Russ C."/>
            <person name="Smialowska A."/>
            <person name="Swoboda P."/>
            <person name="Sykes S.M."/>
            <person name="Vaughn M."/>
            <person name="Vengrova S."/>
            <person name="Yoder R."/>
            <person name="Zeng Q."/>
            <person name="Allshire R."/>
            <person name="Baulcombe D."/>
            <person name="Birren B.W."/>
            <person name="Brown W."/>
            <person name="Ekwall K."/>
            <person name="Kellis M."/>
            <person name="Leatherwood J."/>
            <person name="Levin H."/>
            <person name="Margalit H."/>
            <person name="Martienssen R."/>
            <person name="Nieduszynski C.A."/>
            <person name="Spatafora J.W."/>
            <person name="Friedman N."/>
            <person name="Dalgaard J.Z."/>
            <person name="Baumann P."/>
            <person name="Niki H."/>
            <person name="Regev A."/>
            <person name="Nusbaum C."/>
        </authorList>
    </citation>
    <scope>NUCLEOTIDE SEQUENCE [LARGE SCALE GENOMIC DNA]</scope>
    <source>
        <strain evidence="5">yFS275 / FY16936</strain>
    </source>
</reference>
<dbReference type="PANTHER" id="PTHR24320:SF282">
    <property type="entry name" value="WW DOMAIN-CONTAINING OXIDOREDUCTASE"/>
    <property type="match status" value="1"/>
</dbReference>
<protein>
    <submittedName>
        <fullName evidence="4">Short chain dehydrogenase</fullName>
    </submittedName>
</protein>
<dbReference type="PRINTS" id="PR00081">
    <property type="entry name" value="GDHRDH"/>
</dbReference>
<dbReference type="OrthoDB" id="191139at2759"/>
<evidence type="ECO:0000313" key="4">
    <source>
        <dbReference type="EMBL" id="EEB07535.1"/>
    </source>
</evidence>
<keyword evidence="3" id="KW-0560">Oxidoreductase</keyword>
<dbReference type="STRING" id="402676.B6K0R4"/>
<dbReference type="CDD" id="cd05327">
    <property type="entry name" value="retinol-DH_like_SDR_c_like"/>
    <property type="match status" value="1"/>
</dbReference>
<proteinExistence type="inferred from homology"/>
<dbReference type="HOGENOM" id="CLU_010194_44_6_1"/>
<dbReference type="GeneID" id="7047732"/>
<organism evidence="4 5">
    <name type="scientific">Schizosaccharomyces japonicus (strain yFS275 / FY16936)</name>
    <name type="common">Fission yeast</name>
    <dbReference type="NCBI Taxonomy" id="402676"/>
    <lineage>
        <taxon>Eukaryota</taxon>
        <taxon>Fungi</taxon>
        <taxon>Dikarya</taxon>
        <taxon>Ascomycota</taxon>
        <taxon>Taphrinomycotina</taxon>
        <taxon>Schizosaccharomycetes</taxon>
        <taxon>Schizosaccharomycetales</taxon>
        <taxon>Schizosaccharomycetaceae</taxon>
        <taxon>Schizosaccharomyces</taxon>
    </lineage>
</organism>
<dbReference type="SUPFAM" id="SSF51735">
    <property type="entry name" value="NAD(P)-binding Rossmann-fold domains"/>
    <property type="match status" value="1"/>
</dbReference>
<dbReference type="Gene3D" id="3.40.50.720">
    <property type="entry name" value="NAD(P)-binding Rossmann-like Domain"/>
    <property type="match status" value="1"/>
</dbReference>
<dbReference type="Pfam" id="PF00106">
    <property type="entry name" value="adh_short"/>
    <property type="match status" value="1"/>
</dbReference>
<dbReference type="VEuPathDB" id="FungiDB:SJAG_02623"/>
<dbReference type="EMBL" id="KE651166">
    <property type="protein sequence ID" value="EEB07535.1"/>
    <property type="molecule type" value="Genomic_DNA"/>
</dbReference>
<dbReference type="Proteomes" id="UP000001744">
    <property type="component" value="Unassembled WGS sequence"/>
</dbReference>
<evidence type="ECO:0000256" key="3">
    <source>
        <dbReference type="ARBA" id="ARBA00023002"/>
    </source>
</evidence>
<dbReference type="OMA" id="FTWFRYA"/>
<keyword evidence="2" id="KW-0521">NADP</keyword>
<dbReference type="JaponicusDB" id="SJAG_02623"/>
<accession>B6K0R4</accession>
<evidence type="ECO:0000256" key="2">
    <source>
        <dbReference type="ARBA" id="ARBA00022857"/>
    </source>
</evidence>
<dbReference type="eggNOG" id="KOG1208">
    <property type="taxonomic scope" value="Eukaryota"/>
</dbReference>
<evidence type="ECO:0000313" key="5">
    <source>
        <dbReference type="Proteomes" id="UP000001744"/>
    </source>
</evidence>
<evidence type="ECO:0000256" key="1">
    <source>
        <dbReference type="ARBA" id="ARBA00006484"/>
    </source>
</evidence>
<dbReference type="InterPro" id="IPR036291">
    <property type="entry name" value="NAD(P)-bd_dom_sf"/>
</dbReference>
<dbReference type="RefSeq" id="XP_002173828.1">
    <property type="nucleotide sequence ID" value="XM_002173792.2"/>
</dbReference>
<dbReference type="InterPro" id="IPR002347">
    <property type="entry name" value="SDR_fam"/>
</dbReference>
<dbReference type="GO" id="GO:0016491">
    <property type="term" value="F:oxidoreductase activity"/>
    <property type="evidence" value="ECO:0007669"/>
    <property type="project" value="UniProtKB-KW"/>
</dbReference>
<sequence length="328" mass="36466">MGIFACAKKTITEYLGNNTPEWTYNDIPNLKGKVAIVTGGSSGIGYVSALELARKGAKVYLAGRSESKCNAKIDFIKEHVPEANVVFMNIDLLDFDSVIKAAKKFLEAEDELHLLINNAGCMFNPYELSKDGFELMIQTNYLSHYLLTMYLVPALKRAASHSPSGEVRIVNVSSLGHLFAPRDGIHFEDLNMKDAYFGVYARYGQSKLANILHSLALAKRLEGFGIHSFSVHPGAVHTDLYRHSSASMENLLYKVGFSISPERGALTQVYAATCPKLNQSEYNGMYLTAVIQRGRILRDHSTAIVEKLWSFTFDLFVKRGLLQPEQAL</sequence>
<gene>
    <name evidence="4" type="ORF">SJAG_02623</name>
</gene>
<name>B6K0R4_SCHJY</name>
<dbReference type="AlphaFoldDB" id="B6K0R4"/>
<dbReference type="PANTHER" id="PTHR24320">
    <property type="entry name" value="RETINOL DEHYDROGENASE"/>
    <property type="match status" value="1"/>
</dbReference>
<keyword evidence="5" id="KW-1185">Reference proteome</keyword>
<comment type="similarity">
    <text evidence="1">Belongs to the short-chain dehydrogenases/reductases (SDR) family.</text>
</comment>